<organism evidence="1 2">
    <name type="scientific">Bacteroides cellulosilyticus</name>
    <dbReference type="NCBI Taxonomy" id="246787"/>
    <lineage>
        <taxon>Bacteria</taxon>
        <taxon>Pseudomonadati</taxon>
        <taxon>Bacteroidota</taxon>
        <taxon>Bacteroidia</taxon>
        <taxon>Bacteroidales</taxon>
        <taxon>Bacteroidaceae</taxon>
        <taxon>Bacteroides</taxon>
    </lineage>
</organism>
<proteinExistence type="predicted"/>
<evidence type="ECO:0000313" key="2">
    <source>
        <dbReference type="Proteomes" id="UP000061809"/>
    </source>
</evidence>
<evidence type="ECO:0000313" key="1">
    <source>
        <dbReference type="EMBL" id="ALJ57453.1"/>
    </source>
</evidence>
<dbReference type="Proteomes" id="UP000061809">
    <property type="component" value="Chromosome"/>
</dbReference>
<sequence length="343" mass="40825">MMETEQNNIYIFITTAIDEFPNSTAIFRRDQQTFDYPIPDKINIIQKYRNLYPQDIQTKIVDIKKMKDNLDSLPVDIQNVLCVSYIIDSIQGKRGGKTRKFLEQERIIYPRPPKIAKVLNNKELMEKLFVEYISEFHNDDIKRTTNEILQTILSDYKNDTPYNKIYCSDKFPFCFAVEDNEKLDGEISKHIKAICAQIEKVKNSNNLNFYCFLHGSRYSSDANYQFNDYSFQYLDNIQVKLFHHIPSYIEYRFLCGKIEMNDFKKNVVILSKNIDGIFDKIEKEENINDKEKDIIKFYVKELFEQSDDLGEIIKDLDTNILSKENLMTILELKRRIRDNYERK</sequence>
<dbReference type="AlphaFoldDB" id="A0A0P0GHD1"/>
<dbReference type="RefSeq" id="WP_029427047.1">
    <property type="nucleotide sequence ID" value="NZ_CP012801.1"/>
</dbReference>
<accession>A0A0P0GHD1</accession>
<gene>
    <name evidence="1" type="ORF">BcellWH2_00177</name>
</gene>
<dbReference type="KEGG" id="bcel:BcellWH2_00177"/>
<reference evidence="1 2" key="1">
    <citation type="journal article" date="2015" name="Science">
        <title>Genetic determinants of in vivo fitness and diet responsiveness in multiple human gut Bacteroides.</title>
        <authorList>
            <person name="Wu M."/>
            <person name="McNulty N.P."/>
            <person name="Rodionov D.A."/>
            <person name="Khoroshkin M.S."/>
            <person name="Griffin N.W."/>
            <person name="Cheng J."/>
            <person name="Latreille P."/>
            <person name="Kerstetter R.A."/>
            <person name="Terrapon N."/>
            <person name="Henrissat B."/>
            <person name="Osterman A.L."/>
            <person name="Gordon J.I."/>
        </authorList>
    </citation>
    <scope>NUCLEOTIDE SEQUENCE [LARGE SCALE GENOMIC DNA]</scope>
    <source>
        <strain evidence="1 2">WH2</strain>
    </source>
</reference>
<protein>
    <submittedName>
        <fullName evidence="1">Uncharacterized protein</fullName>
    </submittedName>
</protein>
<dbReference type="EMBL" id="CP012801">
    <property type="protein sequence ID" value="ALJ57453.1"/>
    <property type="molecule type" value="Genomic_DNA"/>
</dbReference>
<dbReference type="PATRIC" id="fig|246787.4.peg.185"/>
<name>A0A0P0GHD1_9BACE</name>